<dbReference type="InterPro" id="IPR056924">
    <property type="entry name" value="SH3_Tf2-1"/>
</dbReference>
<proteinExistence type="predicted"/>
<sequence length="175" mass="19400">MSKKTLTDKKRTDCQFQVGEMVLLKLQPYIQSSVANCPFPKLAYKYYGPYKILERVGAVAYKLDLPADAHIHPVFHVSQLKPFVGDYTSVYTDLPACTDLEAAAVLERRLVKKGNTAMPQVKVTWSGLPDSAAKWEDYYVLKQRFLDAIAWGQARSSAGGDVTAATNVDHSGKKA</sequence>
<protein>
    <recommendedName>
        <fullName evidence="1">Tf2-1-like SH3-like domain-containing protein</fullName>
    </recommendedName>
</protein>
<dbReference type="Pfam" id="PF24626">
    <property type="entry name" value="SH3_Tf2-1"/>
    <property type="match status" value="1"/>
</dbReference>
<organism evidence="2 3">
    <name type="scientific">Paspalum notatum var. saurae</name>
    <dbReference type="NCBI Taxonomy" id="547442"/>
    <lineage>
        <taxon>Eukaryota</taxon>
        <taxon>Viridiplantae</taxon>
        <taxon>Streptophyta</taxon>
        <taxon>Embryophyta</taxon>
        <taxon>Tracheophyta</taxon>
        <taxon>Spermatophyta</taxon>
        <taxon>Magnoliopsida</taxon>
        <taxon>Liliopsida</taxon>
        <taxon>Poales</taxon>
        <taxon>Poaceae</taxon>
        <taxon>PACMAD clade</taxon>
        <taxon>Panicoideae</taxon>
        <taxon>Andropogonodae</taxon>
        <taxon>Paspaleae</taxon>
        <taxon>Paspalinae</taxon>
        <taxon>Paspalum</taxon>
    </lineage>
</organism>
<dbReference type="InterPro" id="IPR016197">
    <property type="entry name" value="Chromo-like_dom_sf"/>
</dbReference>
<dbReference type="PANTHER" id="PTHR46148:SF52">
    <property type="entry name" value="OS04G0603800 PROTEIN"/>
    <property type="match status" value="1"/>
</dbReference>
<gene>
    <name evidence="2" type="ORF">U9M48_011622</name>
</gene>
<keyword evidence="3" id="KW-1185">Reference proteome</keyword>
<dbReference type="SUPFAM" id="SSF54160">
    <property type="entry name" value="Chromo domain-like"/>
    <property type="match status" value="1"/>
</dbReference>
<evidence type="ECO:0000313" key="3">
    <source>
        <dbReference type="Proteomes" id="UP001341281"/>
    </source>
</evidence>
<feature type="domain" description="Tf2-1-like SH3-like" evidence="1">
    <location>
        <begin position="19"/>
        <end position="84"/>
    </location>
</feature>
<dbReference type="AlphaFoldDB" id="A0AAQ3SW72"/>
<name>A0AAQ3SW72_PASNO</name>
<evidence type="ECO:0000313" key="2">
    <source>
        <dbReference type="EMBL" id="WVZ61807.1"/>
    </source>
</evidence>
<dbReference type="EMBL" id="CP144747">
    <property type="protein sequence ID" value="WVZ61807.1"/>
    <property type="molecule type" value="Genomic_DNA"/>
</dbReference>
<evidence type="ECO:0000259" key="1">
    <source>
        <dbReference type="Pfam" id="PF24626"/>
    </source>
</evidence>
<dbReference type="Proteomes" id="UP001341281">
    <property type="component" value="Chromosome 03"/>
</dbReference>
<accession>A0AAQ3SW72</accession>
<dbReference type="PANTHER" id="PTHR46148">
    <property type="entry name" value="CHROMO DOMAIN-CONTAINING PROTEIN"/>
    <property type="match status" value="1"/>
</dbReference>
<reference evidence="2 3" key="1">
    <citation type="submission" date="2024-02" db="EMBL/GenBank/DDBJ databases">
        <title>High-quality chromosome-scale genome assembly of Pensacola bahiagrass (Paspalum notatum Flugge var. saurae).</title>
        <authorList>
            <person name="Vega J.M."/>
            <person name="Podio M."/>
            <person name="Orjuela J."/>
            <person name="Siena L.A."/>
            <person name="Pessino S.C."/>
            <person name="Combes M.C."/>
            <person name="Mariac C."/>
            <person name="Albertini E."/>
            <person name="Pupilli F."/>
            <person name="Ortiz J.P.A."/>
            <person name="Leblanc O."/>
        </authorList>
    </citation>
    <scope>NUCLEOTIDE SEQUENCE [LARGE SCALE GENOMIC DNA]</scope>
    <source>
        <strain evidence="2">R1</strain>
        <tissue evidence="2">Leaf</tissue>
    </source>
</reference>